<accession>A0A812LDG8</accession>
<sequence>MARYAQNTTIGTTCPWGSGDASLPDAFTLAEMKAAGRRQSKEAIVTAAAPQ</sequence>
<proteinExistence type="predicted"/>
<feature type="non-terminal residue" evidence="1">
    <location>
        <position position="51"/>
    </location>
</feature>
<organism evidence="1 2">
    <name type="scientific">Symbiodinium pilosum</name>
    <name type="common">Dinoflagellate</name>
    <dbReference type="NCBI Taxonomy" id="2952"/>
    <lineage>
        <taxon>Eukaryota</taxon>
        <taxon>Sar</taxon>
        <taxon>Alveolata</taxon>
        <taxon>Dinophyceae</taxon>
        <taxon>Suessiales</taxon>
        <taxon>Symbiodiniaceae</taxon>
        <taxon>Symbiodinium</taxon>
    </lineage>
</organism>
<protein>
    <submittedName>
        <fullName evidence="1">Scn11a protein</fullName>
    </submittedName>
</protein>
<comment type="caution">
    <text evidence="1">The sequence shown here is derived from an EMBL/GenBank/DDBJ whole genome shotgun (WGS) entry which is preliminary data.</text>
</comment>
<evidence type="ECO:0000313" key="2">
    <source>
        <dbReference type="Proteomes" id="UP000649617"/>
    </source>
</evidence>
<evidence type="ECO:0000313" key="1">
    <source>
        <dbReference type="EMBL" id="CAE7239386.1"/>
    </source>
</evidence>
<name>A0A812LDG8_SYMPI</name>
<dbReference type="EMBL" id="CAJNIZ010005156">
    <property type="protein sequence ID" value="CAE7239386.1"/>
    <property type="molecule type" value="Genomic_DNA"/>
</dbReference>
<gene>
    <name evidence="1" type="primary">Scn11a</name>
    <name evidence="1" type="ORF">SPIL2461_LOCUS4037</name>
</gene>
<dbReference type="AlphaFoldDB" id="A0A812LDG8"/>
<keyword evidence="2" id="KW-1185">Reference proteome</keyword>
<dbReference type="Proteomes" id="UP000649617">
    <property type="component" value="Unassembled WGS sequence"/>
</dbReference>
<reference evidence="1" key="1">
    <citation type="submission" date="2021-02" db="EMBL/GenBank/DDBJ databases">
        <authorList>
            <person name="Dougan E. K."/>
            <person name="Rhodes N."/>
            <person name="Thang M."/>
            <person name="Chan C."/>
        </authorList>
    </citation>
    <scope>NUCLEOTIDE SEQUENCE</scope>
</reference>